<proteinExistence type="predicted"/>
<dbReference type="EMBL" id="LSDN01000010">
    <property type="protein sequence ID" value="KXB81349.1"/>
    <property type="molecule type" value="Genomic_DNA"/>
</dbReference>
<keyword evidence="1" id="KW-0812">Transmembrane</keyword>
<evidence type="ECO:0000256" key="1">
    <source>
        <dbReference type="SAM" id="Phobius"/>
    </source>
</evidence>
<keyword evidence="1" id="KW-0472">Membrane</keyword>
<feature type="transmembrane region" description="Helical" evidence="1">
    <location>
        <begin position="30"/>
        <end position="53"/>
    </location>
</feature>
<reference evidence="2 3" key="1">
    <citation type="submission" date="2016-01" db="EMBL/GenBank/DDBJ databases">
        <authorList>
            <person name="Mitreva M."/>
            <person name="Pepin K.H."/>
            <person name="Mihindukulasuriya K.A."/>
            <person name="Fulton R."/>
            <person name="Fronick C."/>
            <person name="O'Laughlin M."/>
            <person name="Miner T."/>
            <person name="Herter B."/>
            <person name="Rosa B.A."/>
            <person name="Cordes M."/>
            <person name="Tomlinson C."/>
            <person name="Wollam A."/>
            <person name="Palsikar V.B."/>
            <person name="Mardis E.R."/>
            <person name="Wilson R.K."/>
        </authorList>
    </citation>
    <scope>NUCLEOTIDE SEQUENCE [LARGE SCALE GENOMIC DNA]</scope>
    <source>
        <strain evidence="2 3">DNF00696</strain>
    </source>
</reference>
<dbReference type="RefSeq" id="WP_197413782.1">
    <property type="nucleotide sequence ID" value="NZ_KQ960682.1"/>
</dbReference>
<dbReference type="AlphaFoldDB" id="A0AB34X121"/>
<sequence length="57" mass="6325">MGSLRDKFAEDIADQSREVNSFLKDGWGKFLAVAITVLIGLGVIFQIIVPMIMEAIR</sequence>
<evidence type="ECO:0000313" key="3">
    <source>
        <dbReference type="Proteomes" id="UP000070572"/>
    </source>
</evidence>
<comment type="caution">
    <text evidence="2">The sequence shown here is derived from an EMBL/GenBank/DDBJ whole genome shotgun (WGS) entry which is preliminary data.</text>
</comment>
<accession>A0AB34X121</accession>
<name>A0AB34X121_9ACTO</name>
<dbReference type="Proteomes" id="UP000070572">
    <property type="component" value="Unassembled WGS sequence"/>
</dbReference>
<protein>
    <submittedName>
        <fullName evidence="2">Uncharacterized protein</fullName>
    </submittedName>
</protein>
<organism evidence="2 3">
    <name type="scientific">Varibaculum cambriense</name>
    <dbReference type="NCBI Taxonomy" id="184870"/>
    <lineage>
        <taxon>Bacteria</taxon>
        <taxon>Bacillati</taxon>
        <taxon>Actinomycetota</taxon>
        <taxon>Actinomycetes</taxon>
        <taxon>Actinomycetales</taxon>
        <taxon>Actinomycetaceae</taxon>
        <taxon>Varibaculum</taxon>
    </lineage>
</organism>
<evidence type="ECO:0000313" key="2">
    <source>
        <dbReference type="EMBL" id="KXB81349.1"/>
    </source>
</evidence>
<gene>
    <name evidence="2" type="ORF">HMPREF1862_00538</name>
</gene>
<keyword evidence="1" id="KW-1133">Transmembrane helix</keyword>